<evidence type="ECO:0000313" key="3">
    <source>
        <dbReference type="Proteomes" id="UP000813463"/>
    </source>
</evidence>
<keyword evidence="3" id="KW-1185">Reference proteome</keyword>
<dbReference type="PANTHER" id="PTHR31635">
    <property type="entry name" value="REVERSE TRANSCRIPTASE DOMAIN-CONTAINING PROTEIN-RELATED"/>
    <property type="match status" value="1"/>
</dbReference>
<dbReference type="PANTHER" id="PTHR31635:SF196">
    <property type="entry name" value="REVERSE TRANSCRIPTASE DOMAIN-CONTAINING PROTEIN-RELATED"/>
    <property type="match status" value="1"/>
</dbReference>
<feature type="domain" description="Reverse transcriptase zinc-binding" evidence="2">
    <location>
        <begin position="435"/>
        <end position="526"/>
    </location>
</feature>
<proteinExistence type="predicted"/>
<dbReference type="CDD" id="cd01650">
    <property type="entry name" value="RT_nLTR_like"/>
    <property type="match status" value="1"/>
</dbReference>
<sequence length="677" mass="76272">MVIRELGVPHICQEKISRLDRPFTDGDIRSAMFSLGNSKSPGPGGFKEAFFKLHWDKVGRSVCDAVKSFFNSGYLLKEWNHSILVVIPKKDIPEEVGHLRPISLCNTIYKCASKCMVTRMKPIIPSIISPSQHAFISGRFMSDNILVSHEIIDKINHRRKGSSYLATVKIDMSKAYDRVYWDFLLKILRAYGFPSHWIQLVHQCISTVSYKVLINGDTSEQFKPNCGIRQASEASCIQVKSIIGRFCAISGKQLNLQKSHFKVSPNTPSGIRQQFKLIFQMDLVPSLSTHLGVPIDLFFWANKGKSGMHWVNKYTVQLPKGMGGLGIRGMASLNKALLMKQAWRLFNNPQCILAGICGSRFPPPLQTGVPAQVVGKGFSWGMRGLCRASNLLLKGCIWKVASNWKVNHFIDPSGTSWNHARINASFKFEDALHIFTVKSAYAMLAQDDMSISYNRAPSEFYKNLWSLKIPPKWTLFIWKLLHNGIATKSNLQSRGIQMADDCDFCENGEENIQHIFRFCTIEQQVWRDGFLAIHSEFKETISFEDWNNRVFKSETTFVASVFALIKDGMDMQEVFISDIGNSLQFLHPPEVDQDIPPGFFRAILSTESIENSPGLIQVDGSWHKNNHNAGIGWFWENSLRTDDLLMGGASSASANAGKGNLSGYADTLDFGRYQDPR</sequence>
<dbReference type="Proteomes" id="UP000813463">
    <property type="component" value="Chromosome 2"/>
</dbReference>
<reference evidence="4" key="2">
    <citation type="submission" date="2025-08" db="UniProtKB">
        <authorList>
            <consortium name="RefSeq"/>
        </authorList>
    </citation>
    <scope>IDENTIFICATION</scope>
    <source>
        <tissue evidence="4">Leaf</tissue>
    </source>
</reference>
<dbReference type="InterPro" id="IPR000477">
    <property type="entry name" value="RT_dom"/>
</dbReference>
<evidence type="ECO:0000259" key="2">
    <source>
        <dbReference type="Pfam" id="PF13966"/>
    </source>
</evidence>
<gene>
    <name evidence="4" type="primary">LOC130467514</name>
</gene>
<reference evidence="3" key="1">
    <citation type="journal article" date="2021" name="Nat. Commun.">
        <title>Genomic analyses provide insights into spinach domestication and the genetic basis of agronomic traits.</title>
        <authorList>
            <person name="Cai X."/>
            <person name="Sun X."/>
            <person name="Xu C."/>
            <person name="Sun H."/>
            <person name="Wang X."/>
            <person name="Ge C."/>
            <person name="Zhang Z."/>
            <person name="Wang Q."/>
            <person name="Fei Z."/>
            <person name="Jiao C."/>
            <person name="Wang Q."/>
        </authorList>
    </citation>
    <scope>NUCLEOTIDE SEQUENCE [LARGE SCALE GENOMIC DNA]</scope>
    <source>
        <strain evidence="3">cv. Varoflay</strain>
    </source>
</reference>
<name>A0ABM3R8R8_SPIOL</name>
<dbReference type="GeneID" id="130467514"/>
<dbReference type="InterPro" id="IPR043502">
    <property type="entry name" value="DNA/RNA_pol_sf"/>
</dbReference>
<protein>
    <recommendedName>
        <fullName evidence="5">Reverse transcriptase domain-containing protein</fullName>
    </recommendedName>
</protein>
<evidence type="ECO:0008006" key="5">
    <source>
        <dbReference type="Google" id="ProtNLM"/>
    </source>
</evidence>
<dbReference type="SUPFAM" id="SSF56672">
    <property type="entry name" value="DNA/RNA polymerases"/>
    <property type="match status" value="1"/>
</dbReference>
<accession>A0ABM3R8R8</accession>
<dbReference type="InterPro" id="IPR026960">
    <property type="entry name" value="RVT-Znf"/>
</dbReference>
<evidence type="ECO:0000313" key="4">
    <source>
        <dbReference type="RefSeq" id="XP_056692017.1"/>
    </source>
</evidence>
<evidence type="ECO:0000259" key="1">
    <source>
        <dbReference type="Pfam" id="PF00078"/>
    </source>
</evidence>
<dbReference type="Pfam" id="PF13966">
    <property type="entry name" value="zf-RVT"/>
    <property type="match status" value="1"/>
</dbReference>
<dbReference type="RefSeq" id="XP_056692017.1">
    <property type="nucleotide sequence ID" value="XM_056836039.1"/>
</dbReference>
<feature type="domain" description="Reverse transcriptase" evidence="1">
    <location>
        <begin position="87"/>
        <end position="237"/>
    </location>
</feature>
<dbReference type="Pfam" id="PF00078">
    <property type="entry name" value="RVT_1"/>
    <property type="match status" value="1"/>
</dbReference>
<organism evidence="3 4">
    <name type="scientific">Spinacia oleracea</name>
    <name type="common">Spinach</name>
    <dbReference type="NCBI Taxonomy" id="3562"/>
    <lineage>
        <taxon>Eukaryota</taxon>
        <taxon>Viridiplantae</taxon>
        <taxon>Streptophyta</taxon>
        <taxon>Embryophyta</taxon>
        <taxon>Tracheophyta</taxon>
        <taxon>Spermatophyta</taxon>
        <taxon>Magnoliopsida</taxon>
        <taxon>eudicotyledons</taxon>
        <taxon>Gunneridae</taxon>
        <taxon>Pentapetalae</taxon>
        <taxon>Caryophyllales</taxon>
        <taxon>Chenopodiaceae</taxon>
        <taxon>Chenopodioideae</taxon>
        <taxon>Anserineae</taxon>
        <taxon>Spinacia</taxon>
    </lineage>
</organism>